<evidence type="ECO:0000313" key="2">
    <source>
        <dbReference type="Proteomes" id="UP001432000"/>
    </source>
</evidence>
<name>A0ABZ2PQA4_9NOCA</name>
<proteinExistence type="predicted"/>
<reference evidence="1 2" key="1">
    <citation type="submission" date="2024-03" db="EMBL/GenBank/DDBJ databases">
        <title>Natural products discovery in diverse microorganisms through a two-stage MS feature dereplication strategy.</title>
        <authorList>
            <person name="Zhang R."/>
        </authorList>
    </citation>
    <scope>NUCLEOTIDE SEQUENCE [LARGE SCALE GENOMIC DNA]</scope>
    <source>
        <strain evidence="1 2">18930</strain>
    </source>
</reference>
<dbReference type="RefSeq" id="WP_338893088.1">
    <property type="nucleotide sequence ID" value="NZ_CP147846.1"/>
</dbReference>
<keyword evidence="2" id="KW-1185">Reference proteome</keyword>
<organism evidence="1 2">
    <name type="scientific">Rhodococcus sovatensis</name>
    <dbReference type="NCBI Taxonomy" id="1805840"/>
    <lineage>
        <taxon>Bacteria</taxon>
        <taxon>Bacillati</taxon>
        <taxon>Actinomycetota</taxon>
        <taxon>Actinomycetes</taxon>
        <taxon>Mycobacteriales</taxon>
        <taxon>Nocardiaceae</taxon>
        <taxon>Rhodococcus</taxon>
    </lineage>
</organism>
<accession>A0ABZ2PQA4</accession>
<evidence type="ECO:0000313" key="1">
    <source>
        <dbReference type="EMBL" id="WXG71358.1"/>
    </source>
</evidence>
<dbReference type="Proteomes" id="UP001432000">
    <property type="component" value="Chromosome"/>
</dbReference>
<gene>
    <name evidence="1" type="ORF">WDS16_13240</name>
</gene>
<dbReference type="EMBL" id="CP147846">
    <property type="protein sequence ID" value="WXG71358.1"/>
    <property type="molecule type" value="Genomic_DNA"/>
</dbReference>
<sequence>MHEPKSVLGFACRALRAHVHRVLSRARNVLRTCARAERDSAGAPALRAQRSEAEPSAAQIYVPDLLRLDVDDSKTRVALARRPGDAENE</sequence>
<protein>
    <submittedName>
        <fullName evidence="1">Uncharacterized protein</fullName>
    </submittedName>
</protein>